<gene>
    <name evidence="1" type="ORF">HELGO_WM14787</name>
</gene>
<dbReference type="AlphaFoldDB" id="A0A6S6SM50"/>
<evidence type="ECO:0000313" key="1">
    <source>
        <dbReference type="EMBL" id="CAA6807259.1"/>
    </source>
</evidence>
<protein>
    <recommendedName>
        <fullName evidence="2">DUF1439 domain-containing protein</fullName>
    </recommendedName>
</protein>
<dbReference type="EMBL" id="CACVAW010000026">
    <property type="protein sequence ID" value="CAA6807259.1"/>
    <property type="molecule type" value="Genomic_DNA"/>
</dbReference>
<evidence type="ECO:0008006" key="2">
    <source>
        <dbReference type="Google" id="ProtNLM"/>
    </source>
</evidence>
<name>A0A6S6SM50_9BACT</name>
<reference evidence="1" key="1">
    <citation type="submission" date="2020-01" db="EMBL/GenBank/DDBJ databases">
        <authorList>
            <person name="Meier V. D."/>
            <person name="Meier V D."/>
        </authorList>
    </citation>
    <scope>NUCLEOTIDE SEQUENCE</scope>
    <source>
        <strain evidence="1">HLG_WM_MAG_12</strain>
    </source>
</reference>
<sequence>MRKVSILFLIGLFLNGCVGINENGLSLRIPAASVIANITNQFPVSKSTSYGDVKISNPNLLFNESDAVSLGSELAFDNPLLSKLSAKLNVSGNVVYDQAKKSFFIQNAIVDSLEFNKNSLLSSFSGISSSALKPIIQNLISQIPIYTLDDPKYRYIKNATVNNGNIDLTFGL</sequence>
<organism evidence="1">
    <name type="scientific">uncultured Campylobacterales bacterium</name>
    <dbReference type="NCBI Taxonomy" id="352960"/>
    <lineage>
        <taxon>Bacteria</taxon>
        <taxon>Pseudomonadati</taxon>
        <taxon>Campylobacterota</taxon>
        <taxon>Epsilonproteobacteria</taxon>
        <taxon>Campylobacterales</taxon>
        <taxon>environmental samples</taxon>
    </lineage>
</organism>
<dbReference type="InterPro" id="IPR010835">
    <property type="entry name" value="DUF1439"/>
</dbReference>
<proteinExistence type="predicted"/>
<dbReference type="Gene3D" id="3.15.10.40">
    <property type="entry name" value="Uncharacterised protein PF07273, DUF1439"/>
    <property type="match status" value="1"/>
</dbReference>
<accession>A0A6S6SM50</accession>
<dbReference type="Pfam" id="PF07273">
    <property type="entry name" value="DUF1439"/>
    <property type="match status" value="1"/>
</dbReference>